<evidence type="ECO:0000256" key="1">
    <source>
        <dbReference type="ARBA" id="ARBA00023015"/>
    </source>
</evidence>
<evidence type="ECO:0000313" key="7">
    <source>
        <dbReference type="EMBL" id="KAG2585301.1"/>
    </source>
</evidence>
<feature type="region of interest" description="Disordered" evidence="5">
    <location>
        <begin position="173"/>
        <end position="213"/>
    </location>
</feature>
<sequence length="311" mass="32781">MESAPVLVRHAGGVAVAALRQLPPGFRFRPTDEELVVQYLRRKALGVPLPAAVIPVVRDLYSLDPWDIPAAAAADASEGEKYFFAVRPAGVGGSGCSGKLGGGARAATASGRWKPSGKEKPVVLPRPCGGGSLLVGVKRAMTFAPRRNKKKASSAALAAGWVMHEYRLAAPLHKNPGAGRRGVGGVPGLPEEQQQQQPETASDATGRRPRRRRVAVVVDRQLRHGRLGPGGGQQLATSRPAGPKKRKVCTAAASLLCLSKRGWIGAELAYSLRLKPGNENDLPTLLNFLACSNISCHFSSFSLSLSLSPSV</sequence>
<accession>A0A8T0RH21</accession>
<keyword evidence="1" id="KW-0805">Transcription regulation</keyword>
<dbReference type="PANTHER" id="PTHR31719">
    <property type="entry name" value="NAC TRANSCRIPTION FACTOR 56"/>
    <property type="match status" value="1"/>
</dbReference>
<dbReference type="InterPro" id="IPR036093">
    <property type="entry name" value="NAC_dom_sf"/>
</dbReference>
<keyword evidence="2" id="KW-0238">DNA-binding</keyword>
<evidence type="ECO:0000256" key="4">
    <source>
        <dbReference type="ARBA" id="ARBA00023242"/>
    </source>
</evidence>
<keyword evidence="3" id="KW-0804">Transcription</keyword>
<dbReference type="EMBL" id="CM029047">
    <property type="protein sequence ID" value="KAG2585301.1"/>
    <property type="molecule type" value="Genomic_DNA"/>
</dbReference>
<dbReference type="Proteomes" id="UP000823388">
    <property type="component" value="Chromosome 6K"/>
</dbReference>
<dbReference type="AlphaFoldDB" id="A0A8T0RH21"/>
<dbReference type="GO" id="GO:0006355">
    <property type="term" value="P:regulation of DNA-templated transcription"/>
    <property type="evidence" value="ECO:0007669"/>
    <property type="project" value="InterPro"/>
</dbReference>
<keyword evidence="4" id="KW-0539">Nucleus</keyword>
<evidence type="ECO:0000256" key="2">
    <source>
        <dbReference type="ARBA" id="ARBA00023125"/>
    </source>
</evidence>
<evidence type="ECO:0000256" key="5">
    <source>
        <dbReference type="SAM" id="MobiDB-lite"/>
    </source>
</evidence>
<protein>
    <recommendedName>
        <fullName evidence="6">NAC domain-containing protein</fullName>
    </recommendedName>
</protein>
<comment type="caution">
    <text evidence="7">The sequence shown here is derived from an EMBL/GenBank/DDBJ whole genome shotgun (WGS) entry which is preliminary data.</text>
</comment>
<keyword evidence="8" id="KW-1185">Reference proteome</keyword>
<dbReference type="PANTHER" id="PTHR31719:SF107">
    <property type="entry name" value="OS02G0285900 PROTEIN"/>
    <property type="match status" value="1"/>
</dbReference>
<dbReference type="Pfam" id="PF02365">
    <property type="entry name" value="NAM"/>
    <property type="match status" value="1"/>
</dbReference>
<reference evidence="7" key="1">
    <citation type="submission" date="2020-05" db="EMBL/GenBank/DDBJ databases">
        <title>WGS assembly of Panicum virgatum.</title>
        <authorList>
            <person name="Lovell J.T."/>
            <person name="Jenkins J."/>
            <person name="Shu S."/>
            <person name="Juenger T.E."/>
            <person name="Schmutz J."/>
        </authorList>
    </citation>
    <scope>NUCLEOTIDE SEQUENCE</scope>
    <source>
        <strain evidence="7">AP13</strain>
    </source>
</reference>
<feature type="domain" description="NAC" evidence="6">
    <location>
        <begin position="22"/>
        <end position="212"/>
    </location>
</feature>
<dbReference type="InterPro" id="IPR003441">
    <property type="entry name" value="NAC-dom"/>
</dbReference>
<gene>
    <name evidence="7" type="ORF">PVAP13_6KG383036</name>
</gene>
<dbReference type="Gene3D" id="2.170.150.80">
    <property type="entry name" value="NAC domain"/>
    <property type="match status" value="1"/>
</dbReference>
<name>A0A8T0RH21_PANVG</name>
<evidence type="ECO:0000256" key="3">
    <source>
        <dbReference type="ARBA" id="ARBA00023163"/>
    </source>
</evidence>
<evidence type="ECO:0000259" key="6">
    <source>
        <dbReference type="PROSITE" id="PS51005"/>
    </source>
</evidence>
<organism evidence="7 8">
    <name type="scientific">Panicum virgatum</name>
    <name type="common">Blackwell switchgrass</name>
    <dbReference type="NCBI Taxonomy" id="38727"/>
    <lineage>
        <taxon>Eukaryota</taxon>
        <taxon>Viridiplantae</taxon>
        <taxon>Streptophyta</taxon>
        <taxon>Embryophyta</taxon>
        <taxon>Tracheophyta</taxon>
        <taxon>Spermatophyta</taxon>
        <taxon>Magnoliopsida</taxon>
        <taxon>Liliopsida</taxon>
        <taxon>Poales</taxon>
        <taxon>Poaceae</taxon>
        <taxon>PACMAD clade</taxon>
        <taxon>Panicoideae</taxon>
        <taxon>Panicodae</taxon>
        <taxon>Paniceae</taxon>
        <taxon>Panicinae</taxon>
        <taxon>Panicum</taxon>
        <taxon>Panicum sect. Hiantes</taxon>
    </lineage>
</organism>
<dbReference type="GO" id="GO:0003677">
    <property type="term" value="F:DNA binding"/>
    <property type="evidence" value="ECO:0007669"/>
    <property type="project" value="UniProtKB-KW"/>
</dbReference>
<evidence type="ECO:0000313" key="8">
    <source>
        <dbReference type="Proteomes" id="UP000823388"/>
    </source>
</evidence>
<dbReference type="PROSITE" id="PS51005">
    <property type="entry name" value="NAC"/>
    <property type="match status" value="1"/>
</dbReference>
<dbReference type="SUPFAM" id="SSF101941">
    <property type="entry name" value="NAC domain"/>
    <property type="match status" value="1"/>
</dbReference>
<proteinExistence type="predicted"/>
<feature type="compositionally biased region" description="Low complexity" evidence="5">
    <location>
        <begin position="188"/>
        <end position="199"/>
    </location>
</feature>